<dbReference type="Proteomes" id="UP000694906">
    <property type="component" value="Unplaced"/>
</dbReference>
<organism evidence="14 15">
    <name type="scientific">Heterocephalus glaber</name>
    <name type="common">Naked mole rat</name>
    <dbReference type="NCBI Taxonomy" id="10181"/>
    <lineage>
        <taxon>Eukaryota</taxon>
        <taxon>Metazoa</taxon>
        <taxon>Chordata</taxon>
        <taxon>Craniata</taxon>
        <taxon>Vertebrata</taxon>
        <taxon>Euteleostomi</taxon>
        <taxon>Mammalia</taxon>
        <taxon>Eutheria</taxon>
        <taxon>Euarchontoglires</taxon>
        <taxon>Glires</taxon>
        <taxon>Rodentia</taxon>
        <taxon>Hystricomorpha</taxon>
        <taxon>Bathyergidae</taxon>
        <taxon>Heterocephalus</taxon>
    </lineage>
</organism>
<keyword evidence="5 13" id="KW-0479">Metal-binding</keyword>
<proteinExistence type="inferred from homology"/>
<evidence type="ECO:0000313" key="15">
    <source>
        <dbReference type="RefSeq" id="XP_004851673.1"/>
    </source>
</evidence>
<comment type="function">
    <text evidence="8">Stimulates the autophosphorylation and kinase activity of STK38 and STK38L.</text>
</comment>
<evidence type="ECO:0000256" key="1">
    <source>
        <dbReference type="ARBA" id="ARBA00004123"/>
    </source>
</evidence>
<keyword evidence="15" id="KW-0418">Kinase</keyword>
<dbReference type="AlphaFoldDB" id="A0AAX6PGZ0"/>
<keyword evidence="7" id="KW-0539">Nucleus</keyword>
<evidence type="ECO:0000256" key="10">
    <source>
        <dbReference type="ARBA" id="ARBA00074347"/>
    </source>
</evidence>
<evidence type="ECO:0000256" key="2">
    <source>
        <dbReference type="ARBA" id="ARBA00004496"/>
    </source>
</evidence>
<dbReference type="Pfam" id="PF03637">
    <property type="entry name" value="Mob1_phocein"/>
    <property type="match status" value="1"/>
</dbReference>
<feature type="binding site" evidence="13">
    <location>
        <position position="122"/>
    </location>
    <ligand>
        <name>Zn(2+)</name>
        <dbReference type="ChEBI" id="CHEBI:29105"/>
    </ligand>
</feature>
<dbReference type="RefSeq" id="XP_004851673.1">
    <property type="nucleotide sequence ID" value="XM_004851616.3"/>
</dbReference>
<dbReference type="GeneID" id="101716857"/>
<feature type="binding site" evidence="13">
    <location>
        <position position="196"/>
    </location>
    <ligand>
        <name>Zn(2+)</name>
        <dbReference type="ChEBI" id="CHEBI:29105"/>
    </ligand>
</feature>
<feature type="binding site" evidence="13">
    <location>
        <position position="201"/>
    </location>
    <ligand>
        <name>Zn(2+)</name>
        <dbReference type="ChEBI" id="CHEBI:29105"/>
    </ligand>
</feature>
<dbReference type="InterPro" id="IPR005301">
    <property type="entry name" value="MOB_kinase_act_fam"/>
</dbReference>
<comment type="subcellular location">
    <subcellularLocation>
        <location evidence="2">Cytoplasm</location>
    </subcellularLocation>
    <subcellularLocation>
        <location evidence="1">Nucleus</location>
    </subcellularLocation>
</comment>
<keyword evidence="4" id="KW-0963">Cytoplasm</keyword>
<evidence type="ECO:0000256" key="3">
    <source>
        <dbReference type="ARBA" id="ARBA00005621"/>
    </source>
</evidence>
<evidence type="ECO:0000256" key="9">
    <source>
        <dbReference type="ARBA" id="ARBA00061874"/>
    </source>
</evidence>
<reference evidence="15" key="1">
    <citation type="submission" date="2025-08" db="UniProtKB">
        <authorList>
            <consortium name="RefSeq"/>
        </authorList>
    </citation>
    <scope>IDENTIFICATION</scope>
</reference>
<dbReference type="SUPFAM" id="SSF101152">
    <property type="entry name" value="Mob1/phocein"/>
    <property type="match status" value="1"/>
</dbReference>
<evidence type="ECO:0000256" key="11">
    <source>
        <dbReference type="ARBA" id="ARBA00075754"/>
    </source>
</evidence>
<protein>
    <recommendedName>
        <fullName evidence="10">MOB kinase activator 2</fullName>
    </recommendedName>
    <alternativeName>
        <fullName evidence="11">Mob2 homolog</fullName>
    </alternativeName>
    <alternativeName>
        <fullName evidence="12">Mps one binder kinase activator-like 2</fullName>
    </alternativeName>
</protein>
<keyword evidence="14" id="KW-1185">Reference proteome</keyword>
<evidence type="ECO:0000256" key="13">
    <source>
        <dbReference type="PIRSR" id="PIRSR605301-1"/>
    </source>
</evidence>
<accession>A0AAX6PGZ0</accession>
<evidence type="ECO:0000256" key="5">
    <source>
        <dbReference type="ARBA" id="ARBA00022723"/>
    </source>
</evidence>
<evidence type="ECO:0000256" key="7">
    <source>
        <dbReference type="ARBA" id="ARBA00023242"/>
    </source>
</evidence>
<dbReference type="PANTHER" id="PTHR22599">
    <property type="entry name" value="MPS ONE BINDER KINASE ACTIVATOR-LIKE MOB"/>
    <property type="match status" value="1"/>
</dbReference>
<dbReference type="CTD" id="81532"/>
<name>A0AAX6PGZ0_HETGA</name>
<keyword evidence="15" id="KW-0808">Transferase</keyword>
<evidence type="ECO:0000256" key="6">
    <source>
        <dbReference type="ARBA" id="ARBA00022833"/>
    </source>
</evidence>
<dbReference type="FunFam" id="1.20.140.30:FF:000003">
    <property type="entry name" value="MOB kinase activator 2"/>
    <property type="match status" value="1"/>
</dbReference>
<feature type="binding site" evidence="13">
    <location>
        <position position="117"/>
    </location>
    <ligand>
        <name>Zn(2+)</name>
        <dbReference type="ChEBI" id="CHEBI:29105"/>
    </ligand>
</feature>
<dbReference type="Gene3D" id="1.20.140.30">
    <property type="entry name" value="MOB kinase activator"/>
    <property type="match status" value="1"/>
</dbReference>
<evidence type="ECO:0000256" key="8">
    <source>
        <dbReference type="ARBA" id="ARBA00059848"/>
    </source>
</evidence>
<dbReference type="KEGG" id="hgl:101716857"/>
<comment type="subunit">
    <text evidence="9">Binds STK38 and STK38L.</text>
</comment>
<sequence>MMMVCSLPFGWQHLLKGAAREFTICCPHILALDCCFPGLFFELLRKSKAKPNGKKPASEEKKMYLEPEHTKSRITDFEFKELVVLPREIDLNEWLASNTTTFFHHINLQYSTISEFCTGETCQTMAVCNTQYYWYDERGKKVKCTAPQYVDFVMSSVQKLVTDEDMFPTKYGREFPSSFEALVKKICKYLFHVLGHIYWAHFKETLALELHGHLNTLYIHFILFTREFSLLDPKETAIMDDLTEVLCCSPGGGGDGDGASGGASGAQNHVKER</sequence>
<evidence type="ECO:0000313" key="14">
    <source>
        <dbReference type="Proteomes" id="UP000694906"/>
    </source>
</evidence>
<evidence type="ECO:0000256" key="12">
    <source>
        <dbReference type="ARBA" id="ARBA00083426"/>
    </source>
</evidence>
<gene>
    <name evidence="15" type="primary">Mob2</name>
</gene>
<dbReference type="GO" id="GO:0046872">
    <property type="term" value="F:metal ion binding"/>
    <property type="evidence" value="ECO:0007669"/>
    <property type="project" value="UniProtKB-KW"/>
</dbReference>
<evidence type="ECO:0000256" key="4">
    <source>
        <dbReference type="ARBA" id="ARBA00022490"/>
    </source>
</evidence>
<comment type="similarity">
    <text evidence="3">Belongs to the MOB1/phocein family.</text>
</comment>
<dbReference type="GO" id="GO:0005737">
    <property type="term" value="C:cytoplasm"/>
    <property type="evidence" value="ECO:0007669"/>
    <property type="project" value="UniProtKB-SubCell"/>
</dbReference>
<keyword evidence="6 13" id="KW-0862">Zinc</keyword>
<dbReference type="GO" id="GO:0016301">
    <property type="term" value="F:kinase activity"/>
    <property type="evidence" value="ECO:0007669"/>
    <property type="project" value="UniProtKB-KW"/>
</dbReference>
<dbReference type="SMART" id="SM01388">
    <property type="entry name" value="Mob1_phocein"/>
    <property type="match status" value="1"/>
</dbReference>
<dbReference type="GO" id="GO:0005634">
    <property type="term" value="C:nucleus"/>
    <property type="evidence" value="ECO:0007669"/>
    <property type="project" value="UniProtKB-SubCell"/>
</dbReference>
<dbReference type="InterPro" id="IPR036703">
    <property type="entry name" value="MOB_kinase_act_sf"/>
</dbReference>